<evidence type="ECO:0000256" key="7">
    <source>
        <dbReference type="ARBA" id="ARBA00023034"/>
    </source>
</evidence>
<keyword evidence="6" id="KW-1133">Transmembrane helix</keyword>
<reference evidence="10" key="1">
    <citation type="submission" date="2022-01" db="EMBL/GenBank/DDBJ databases">
        <authorList>
            <person name="King R."/>
        </authorList>
    </citation>
    <scope>NUCLEOTIDE SEQUENCE</scope>
</reference>
<evidence type="ECO:0000256" key="9">
    <source>
        <dbReference type="RuleBase" id="RU364016"/>
    </source>
</evidence>
<keyword evidence="4" id="KW-0812">Transmembrane</keyword>
<dbReference type="InterPro" id="IPR029044">
    <property type="entry name" value="Nucleotide-diphossugar_trans"/>
</dbReference>
<sequence length="105" mass="12208">MNRQHDYRSDQSDLLRVNGFSEQTIGWGGEDVALYRKYVKSTVKVVRATDPGIFHIWHPKVRANIVTTFVRSHILEKSYPSTKIKAKGNYGVMEKNDEEESFDCW</sequence>
<dbReference type="InterPro" id="IPR051227">
    <property type="entry name" value="CS_glycosyltransferase"/>
</dbReference>
<evidence type="ECO:0000313" key="11">
    <source>
        <dbReference type="Proteomes" id="UP001152798"/>
    </source>
</evidence>
<evidence type="ECO:0000256" key="5">
    <source>
        <dbReference type="ARBA" id="ARBA00022968"/>
    </source>
</evidence>
<keyword evidence="7 9" id="KW-0333">Golgi apparatus</keyword>
<comment type="subcellular location">
    <subcellularLocation>
        <location evidence="1 9">Golgi apparatus</location>
        <location evidence="1 9">Golgi stack membrane</location>
        <topology evidence="1 9">Single-pass type II membrane protein</topology>
    </subcellularLocation>
</comment>
<evidence type="ECO:0000313" key="10">
    <source>
        <dbReference type="EMBL" id="CAH1407688.1"/>
    </source>
</evidence>
<keyword evidence="5 9" id="KW-0735">Signal-anchor</keyword>
<dbReference type="InterPro" id="IPR008428">
    <property type="entry name" value="Chond_GalNAc"/>
</dbReference>
<proteinExistence type="inferred from homology"/>
<dbReference type="Proteomes" id="UP001152798">
    <property type="component" value="Chromosome 7"/>
</dbReference>
<keyword evidence="8" id="KW-0472">Membrane</keyword>
<dbReference type="SUPFAM" id="SSF53448">
    <property type="entry name" value="Nucleotide-diphospho-sugar transferases"/>
    <property type="match status" value="1"/>
</dbReference>
<comment type="similarity">
    <text evidence="2 9">Belongs to the chondroitin N-acetylgalactosaminyltransferase family.</text>
</comment>
<evidence type="ECO:0000256" key="8">
    <source>
        <dbReference type="ARBA" id="ARBA00023136"/>
    </source>
</evidence>
<dbReference type="EMBL" id="OV725083">
    <property type="protein sequence ID" value="CAH1407688.1"/>
    <property type="molecule type" value="Genomic_DNA"/>
</dbReference>
<protein>
    <recommendedName>
        <fullName evidence="9">Hexosyltransferase</fullName>
        <ecNumber evidence="9">2.4.1.-</ecNumber>
    </recommendedName>
</protein>
<evidence type="ECO:0000256" key="1">
    <source>
        <dbReference type="ARBA" id="ARBA00004447"/>
    </source>
</evidence>
<dbReference type="GO" id="GO:0032580">
    <property type="term" value="C:Golgi cisterna membrane"/>
    <property type="evidence" value="ECO:0007669"/>
    <property type="project" value="UniProtKB-SubCell"/>
</dbReference>
<dbReference type="PANTHER" id="PTHR12369">
    <property type="entry name" value="CHONDROITIN SYNTHASE"/>
    <property type="match status" value="1"/>
</dbReference>
<evidence type="ECO:0000256" key="3">
    <source>
        <dbReference type="ARBA" id="ARBA00022679"/>
    </source>
</evidence>
<evidence type="ECO:0000256" key="6">
    <source>
        <dbReference type="ARBA" id="ARBA00022989"/>
    </source>
</evidence>
<organism evidence="10 11">
    <name type="scientific">Nezara viridula</name>
    <name type="common">Southern green stink bug</name>
    <name type="synonym">Cimex viridulus</name>
    <dbReference type="NCBI Taxonomy" id="85310"/>
    <lineage>
        <taxon>Eukaryota</taxon>
        <taxon>Metazoa</taxon>
        <taxon>Ecdysozoa</taxon>
        <taxon>Arthropoda</taxon>
        <taxon>Hexapoda</taxon>
        <taxon>Insecta</taxon>
        <taxon>Pterygota</taxon>
        <taxon>Neoptera</taxon>
        <taxon>Paraneoptera</taxon>
        <taxon>Hemiptera</taxon>
        <taxon>Heteroptera</taxon>
        <taxon>Panheteroptera</taxon>
        <taxon>Pentatomomorpha</taxon>
        <taxon>Pentatomoidea</taxon>
        <taxon>Pentatomidae</taxon>
        <taxon>Pentatominae</taxon>
        <taxon>Nezara</taxon>
    </lineage>
</organism>
<dbReference type="Gene3D" id="3.90.550.10">
    <property type="entry name" value="Spore Coat Polysaccharide Biosynthesis Protein SpsA, Chain A"/>
    <property type="match status" value="1"/>
</dbReference>
<name>A0A9P0HU41_NEZVI</name>
<dbReference type="PANTHER" id="PTHR12369:SF45">
    <property type="entry name" value="HEXOSYLTRANSFERASE"/>
    <property type="match status" value="1"/>
</dbReference>
<gene>
    <name evidence="10" type="ORF">NEZAVI_LOCUS15354</name>
</gene>
<keyword evidence="3 9" id="KW-0808">Transferase</keyword>
<dbReference type="Pfam" id="PF05679">
    <property type="entry name" value="CHGN"/>
    <property type="match status" value="1"/>
</dbReference>
<dbReference type="AlphaFoldDB" id="A0A9P0HU41"/>
<accession>A0A9P0HU41</accession>
<dbReference type="EC" id="2.4.1.-" evidence="9"/>
<dbReference type="OrthoDB" id="431432at2759"/>
<evidence type="ECO:0000256" key="2">
    <source>
        <dbReference type="ARBA" id="ARBA00009239"/>
    </source>
</evidence>
<dbReference type="GO" id="GO:0047238">
    <property type="term" value="F:glucuronosyl-N-acetylgalactosaminyl-proteoglycan 4-beta-N-acetylgalactosaminyltransferase activity"/>
    <property type="evidence" value="ECO:0007669"/>
    <property type="project" value="TreeGrafter"/>
</dbReference>
<evidence type="ECO:0000256" key="4">
    <source>
        <dbReference type="ARBA" id="ARBA00022692"/>
    </source>
</evidence>
<keyword evidence="11" id="KW-1185">Reference proteome</keyword>